<dbReference type="EMBL" id="CP022743">
    <property type="protein sequence ID" value="ASU36310.1"/>
    <property type="molecule type" value="Genomic_DNA"/>
</dbReference>
<gene>
    <name evidence="1" type="ORF">MuYL_4425</name>
</gene>
<dbReference type="Proteomes" id="UP000215002">
    <property type="component" value="Chromosome"/>
</dbReference>
<organism evidence="1 2">
    <name type="scientific">Mucilaginibacter xinganensis</name>
    <dbReference type="NCBI Taxonomy" id="1234841"/>
    <lineage>
        <taxon>Bacteria</taxon>
        <taxon>Pseudomonadati</taxon>
        <taxon>Bacteroidota</taxon>
        <taxon>Sphingobacteriia</taxon>
        <taxon>Sphingobacteriales</taxon>
        <taxon>Sphingobacteriaceae</taxon>
        <taxon>Mucilaginibacter</taxon>
    </lineage>
</organism>
<name>A0A223P2P0_9SPHI</name>
<proteinExistence type="predicted"/>
<reference evidence="1 2" key="1">
    <citation type="submission" date="2017-08" db="EMBL/GenBank/DDBJ databases">
        <title>Complete genome sequence of Mucilaginibacter sp. strain BJC16-A31.</title>
        <authorList>
            <consortium name="Henan University of Science and Technology"/>
            <person name="You X."/>
        </authorList>
    </citation>
    <scope>NUCLEOTIDE SEQUENCE [LARGE SCALE GENOMIC DNA]</scope>
    <source>
        <strain evidence="1 2">BJC16-A31</strain>
    </source>
</reference>
<dbReference type="OrthoDB" id="798359at2"/>
<dbReference type="AlphaFoldDB" id="A0A223P2P0"/>
<evidence type="ECO:0000313" key="2">
    <source>
        <dbReference type="Proteomes" id="UP000215002"/>
    </source>
</evidence>
<accession>A0A223P2P0</accession>
<protein>
    <submittedName>
        <fullName evidence="1">Bacteriocin</fullName>
    </submittedName>
</protein>
<dbReference type="KEGG" id="muc:MuYL_4425"/>
<evidence type="ECO:0000313" key="1">
    <source>
        <dbReference type="EMBL" id="ASU36310.1"/>
    </source>
</evidence>
<keyword evidence="2" id="KW-1185">Reference proteome</keyword>
<sequence>MEKQPKPAGKLSLKTELSRQELKQITGGALQQTFCSSTTNPFPNGQQPIGCQPAYCSAAGHGSFLYCA</sequence>
<dbReference type="RefSeq" id="WP_094572341.1">
    <property type="nucleotide sequence ID" value="NZ_CP022743.1"/>
</dbReference>